<sequence>MIAHLCTEASGKYFESVLGTLDDVIYELQKNNFEIEVSTDRRNAESYNELNASQDQPDVSNVGVIPGFRDDTEENGDKTHTDTSRHLAFEEIAEEGIFYSEVNADEVNTEKAQHLEFEEMADEAIFFSEVTVNEINTETAQNLEYEEIVYQASEPNPAENEVFGHIENNAAETSNQTNVAQNTEPVDISMFYQNILRLLNCLYLGQIKLPPVLKKRKAQRQ</sequence>
<evidence type="ECO:0000313" key="1">
    <source>
        <dbReference type="EMBL" id="KAJ8975164.1"/>
    </source>
</evidence>
<proteinExistence type="predicted"/>
<comment type="caution">
    <text evidence="1">The sequence shown here is derived from an EMBL/GenBank/DDBJ whole genome shotgun (WGS) entry which is preliminary data.</text>
</comment>
<accession>A0ABQ9JB98</accession>
<protein>
    <submittedName>
        <fullName evidence="1">Uncharacterized protein</fullName>
    </submittedName>
</protein>
<reference evidence="1" key="1">
    <citation type="journal article" date="2023" name="Insect Mol. Biol.">
        <title>Genome sequencing provides insights into the evolution of gene families encoding plant cell wall-degrading enzymes in longhorned beetles.</title>
        <authorList>
            <person name="Shin N.R."/>
            <person name="Okamura Y."/>
            <person name="Kirsch R."/>
            <person name="Pauchet Y."/>
        </authorList>
    </citation>
    <scope>NUCLEOTIDE SEQUENCE</scope>
    <source>
        <strain evidence="1">MMC_N1</strain>
    </source>
</reference>
<keyword evidence="2" id="KW-1185">Reference proteome</keyword>
<dbReference type="Proteomes" id="UP001162164">
    <property type="component" value="Unassembled WGS sequence"/>
</dbReference>
<organism evidence="1 2">
    <name type="scientific">Molorchus minor</name>
    <dbReference type="NCBI Taxonomy" id="1323400"/>
    <lineage>
        <taxon>Eukaryota</taxon>
        <taxon>Metazoa</taxon>
        <taxon>Ecdysozoa</taxon>
        <taxon>Arthropoda</taxon>
        <taxon>Hexapoda</taxon>
        <taxon>Insecta</taxon>
        <taxon>Pterygota</taxon>
        <taxon>Neoptera</taxon>
        <taxon>Endopterygota</taxon>
        <taxon>Coleoptera</taxon>
        <taxon>Polyphaga</taxon>
        <taxon>Cucujiformia</taxon>
        <taxon>Chrysomeloidea</taxon>
        <taxon>Cerambycidae</taxon>
        <taxon>Lamiinae</taxon>
        <taxon>Monochamini</taxon>
        <taxon>Molorchus</taxon>
    </lineage>
</organism>
<dbReference type="EMBL" id="JAPWTJ010000864">
    <property type="protein sequence ID" value="KAJ8975164.1"/>
    <property type="molecule type" value="Genomic_DNA"/>
</dbReference>
<gene>
    <name evidence="1" type="ORF">NQ317_011993</name>
</gene>
<evidence type="ECO:0000313" key="2">
    <source>
        <dbReference type="Proteomes" id="UP001162164"/>
    </source>
</evidence>
<name>A0ABQ9JB98_9CUCU</name>